<dbReference type="Pfam" id="PF01048">
    <property type="entry name" value="PNP_UDP_1"/>
    <property type="match status" value="1"/>
</dbReference>
<keyword evidence="3" id="KW-1185">Reference proteome</keyword>
<name>A0A6B8KJE2_9HYPH</name>
<dbReference type="Proteomes" id="UP000309061">
    <property type="component" value="Chromosome"/>
</dbReference>
<dbReference type="GO" id="GO:0008930">
    <property type="term" value="F:methylthioadenosine nucleosidase activity"/>
    <property type="evidence" value="ECO:0007669"/>
    <property type="project" value="TreeGrafter"/>
</dbReference>
<dbReference type="AlphaFoldDB" id="A0A6B8KJE2"/>
<dbReference type="GO" id="GO:0019284">
    <property type="term" value="P:L-methionine salvage from S-adenosylmethionine"/>
    <property type="evidence" value="ECO:0007669"/>
    <property type="project" value="TreeGrafter"/>
</dbReference>
<dbReference type="PANTHER" id="PTHR46832:SF1">
    <property type="entry name" value="5'-METHYLTHIOADENOSINE_S-ADENOSYLHOMOCYSTEINE NUCLEOSIDASE"/>
    <property type="match status" value="1"/>
</dbReference>
<evidence type="ECO:0000259" key="1">
    <source>
        <dbReference type="Pfam" id="PF01048"/>
    </source>
</evidence>
<dbReference type="KEGG" id="mhey:H2LOC_015860"/>
<dbReference type="NCBIfam" id="TIGR03468">
    <property type="entry name" value="HpnG"/>
    <property type="match status" value="1"/>
</dbReference>
<sequence>MTGGHRRRKQQGSRPQAPILVITGLTREADCLRGEGVTFLCSGADANALRSALAEKDATQYSAVVSFGLAGGLDPVLRPGDAVIATCAVSDTETSERLQPMLGRILLEGFSGAGVAARHGAVFGVDAPVMTVAEKTLLRQRSGAAAVDMESHLADAFARRHNLPFAIVRVISDPAGRALPPLAGQAIRPDGGVDVGFVAKELARRPAQLGDLIRAGFDARAAFSTLRRCGGLLGPLLGLALA</sequence>
<dbReference type="CDD" id="cd17768">
    <property type="entry name" value="adenosylhopane_nucleosidase_HpnG-like"/>
    <property type="match status" value="1"/>
</dbReference>
<feature type="domain" description="Nucleoside phosphorylase" evidence="1">
    <location>
        <begin position="60"/>
        <end position="177"/>
    </location>
</feature>
<proteinExistence type="predicted"/>
<dbReference type="Gene3D" id="3.40.50.1580">
    <property type="entry name" value="Nucleoside phosphorylase domain"/>
    <property type="match status" value="1"/>
</dbReference>
<dbReference type="InterPro" id="IPR017831">
    <property type="entry name" value="Hopanoid-assoc_phosphoryl_HpnG"/>
</dbReference>
<evidence type="ECO:0000313" key="3">
    <source>
        <dbReference type="Proteomes" id="UP000309061"/>
    </source>
</evidence>
<protein>
    <submittedName>
        <fullName evidence="2">Phosphorylase</fullName>
    </submittedName>
</protein>
<dbReference type="PANTHER" id="PTHR46832">
    <property type="entry name" value="5'-METHYLTHIOADENOSINE/S-ADENOSYLHOMOCYSTEINE NUCLEOSIDASE"/>
    <property type="match status" value="1"/>
</dbReference>
<dbReference type="InterPro" id="IPR035994">
    <property type="entry name" value="Nucleoside_phosphorylase_sf"/>
</dbReference>
<reference evidence="2 3" key="1">
    <citation type="submission" date="2019-11" db="EMBL/GenBank/DDBJ databases">
        <title>The genome sequence of Methylocystis heyeri.</title>
        <authorList>
            <person name="Oshkin I.Y."/>
            <person name="Miroshnikov K."/>
            <person name="Dedysh S.N."/>
        </authorList>
    </citation>
    <scope>NUCLEOTIDE SEQUENCE [LARGE SCALE GENOMIC DNA]</scope>
    <source>
        <strain evidence="2 3">H2</strain>
    </source>
</reference>
<gene>
    <name evidence="2" type="ORF">H2LOC_015860</name>
</gene>
<dbReference type="GO" id="GO:0009116">
    <property type="term" value="P:nucleoside metabolic process"/>
    <property type="evidence" value="ECO:0007669"/>
    <property type="project" value="InterPro"/>
</dbReference>
<dbReference type="EMBL" id="CP046052">
    <property type="protein sequence ID" value="QGM47045.1"/>
    <property type="molecule type" value="Genomic_DNA"/>
</dbReference>
<evidence type="ECO:0000313" key="2">
    <source>
        <dbReference type="EMBL" id="QGM47045.1"/>
    </source>
</evidence>
<organism evidence="2 3">
    <name type="scientific">Methylocystis heyeri</name>
    <dbReference type="NCBI Taxonomy" id="391905"/>
    <lineage>
        <taxon>Bacteria</taxon>
        <taxon>Pseudomonadati</taxon>
        <taxon>Pseudomonadota</taxon>
        <taxon>Alphaproteobacteria</taxon>
        <taxon>Hyphomicrobiales</taxon>
        <taxon>Methylocystaceae</taxon>
        <taxon>Methylocystis</taxon>
    </lineage>
</organism>
<dbReference type="RefSeq" id="WP_136498004.1">
    <property type="nucleotide sequence ID" value="NZ_CP046052.1"/>
</dbReference>
<dbReference type="GO" id="GO:0008782">
    <property type="term" value="F:adenosylhomocysteine nucleosidase activity"/>
    <property type="evidence" value="ECO:0007669"/>
    <property type="project" value="TreeGrafter"/>
</dbReference>
<accession>A0A6B8KJE2</accession>
<dbReference type="GO" id="GO:0005829">
    <property type="term" value="C:cytosol"/>
    <property type="evidence" value="ECO:0007669"/>
    <property type="project" value="TreeGrafter"/>
</dbReference>
<dbReference type="InterPro" id="IPR000845">
    <property type="entry name" value="Nucleoside_phosphorylase_d"/>
</dbReference>
<dbReference type="OrthoDB" id="7357315at2"/>
<dbReference type="SUPFAM" id="SSF53167">
    <property type="entry name" value="Purine and uridine phosphorylases"/>
    <property type="match status" value="1"/>
</dbReference>